<feature type="transmembrane region" description="Helical" evidence="1">
    <location>
        <begin position="206"/>
        <end position="226"/>
    </location>
</feature>
<dbReference type="RefSeq" id="WP_126632168.1">
    <property type="nucleotide sequence ID" value="NZ_BIFT01000003.1"/>
</dbReference>
<dbReference type="Proteomes" id="UP000287171">
    <property type="component" value="Unassembled WGS sequence"/>
</dbReference>
<protein>
    <submittedName>
        <fullName evidence="2">Uncharacterized protein</fullName>
    </submittedName>
</protein>
<keyword evidence="1" id="KW-0812">Transmembrane</keyword>
<keyword evidence="1" id="KW-1133">Transmembrane helix</keyword>
<comment type="caution">
    <text evidence="2">The sequence shown here is derived from an EMBL/GenBank/DDBJ whole genome shotgun (WGS) entry which is preliminary data.</text>
</comment>
<proteinExistence type="predicted"/>
<feature type="transmembrane region" description="Helical" evidence="1">
    <location>
        <begin position="167"/>
        <end position="194"/>
    </location>
</feature>
<reference evidence="3" key="1">
    <citation type="submission" date="2018-12" db="EMBL/GenBank/DDBJ databases">
        <title>Tengunoibacter tsumagoiensis gen. nov., sp. nov., Dictyobacter kobayashii sp. nov., D. alpinus sp. nov., and D. joshuensis sp. nov. and description of Dictyobacteraceae fam. nov. within the order Ktedonobacterales isolated from Tengu-no-mugimeshi.</title>
        <authorList>
            <person name="Wang C.M."/>
            <person name="Zheng Y."/>
            <person name="Sakai Y."/>
            <person name="Toyoda A."/>
            <person name="Minakuchi Y."/>
            <person name="Abe K."/>
            <person name="Yokota A."/>
            <person name="Yabe S."/>
        </authorList>
    </citation>
    <scope>NUCLEOTIDE SEQUENCE [LARGE SCALE GENOMIC DNA]</scope>
    <source>
        <strain evidence="3">Uno16</strain>
    </source>
</reference>
<organism evidence="2 3">
    <name type="scientific">Dictyobacter alpinus</name>
    <dbReference type="NCBI Taxonomy" id="2014873"/>
    <lineage>
        <taxon>Bacteria</taxon>
        <taxon>Bacillati</taxon>
        <taxon>Chloroflexota</taxon>
        <taxon>Ktedonobacteria</taxon>
        <taxon>Ktedonobacterales</taxon>
        <taxon>Dictyobacteraceae</taxon>
        <taxon>Dictyobacter</taxon>
    </lineage>
</organism>
<accession>A0A402BLE7</accession>
<name>A0A402BLE7_9CHLR</name>
<evidence type="ECO:0000313" key="3">
    <source>
        <dbReference type="Proteomes" id="UP000287171"/>
    </source>
</evidence>
<gene>
    <name evidence="2" type="ORF">KDA_76610</name>
</gene>
<feature type="transmembrane region" description="Helical" evidence="1">
    <location>
        <begin position="246"/>
        <end position="265"/>
    </location>
</feature>
<keyword evidence="3" id="KW-1185">Reference proteome</keyword>
<evidence type="ECO:0000313" key="2">
    <source>
        <dbReference type="EMBL" id="GCE32177.1"/>
    </source>
</evidence>
<keyword evidence="1" id="KW-0472">Membrane</keyword>
<sequence length="268" mass="29931">MHIDSVVLYSVTDPVDLREIEDVIKRDDEEAFALYGPYFKGQKGSAYLINIMDVGMGSDAQAYLQERYDPQGGIEITGTEDELRELESLFDSPDCQACRLGDRFLLLPSRALHADLVVCLMQRANGGGYRRQGCRLIKALRKGIIMLGWPYVYIRHCYQQEKHMRLLAWQSLVVVSLLQFVPILIGFLAGTILFGYPSTTGQHGAALLFAYLVGGLGIFLACQLSYERDTGEEQGDEDTEVTFEGFPLTDVALGFIIVSVVQLLIGRF</sequence>
<evidence type="ECO:0000256" key="1">
    <source>
        <dbReference type="SAM" id="Phobius"/>
    </source>
</evidence>
<dbReference type="EMBL" id="BIFT01000003">
    <property type="protein sequence ID" value="GCE32177.1"/>
    <property type="molecule type" value="Genomic_DNA"/>
</dbReference>
<dbReference type="AlphaFoldDB" id="A0A402BLE7"/>